<dbReference type="InterPro" id="IPR036866">
    <property type="entry name" value="RibonucZ/Hydroxyglut_hydro"/>
</dbReference>
<sequence length="285" mass="32275">MAGRLKVSATSDFTVKFWGVRGSIPCPENSHRRYGGNTSCVEVRCGDHHFIFDAGTGIRSLGQNICSASDKQQIDIFFSHTHHDHIMGMPFFGPNFYPKNKVRLWAGHLLEQKSNLHEILCRYMAEPLFPVPPKIFSANVTFHDFHGGETLEPYPGLKVRTTPLNHPNGATGYRLEYQGKSFCYITDTEHTPGVPDRQILELVQGADCMVYDSSYTDEEFPKFKDWGHSTWQEGVRLCEQADVKQLIAFHHDPCHNDDFLDIEAEKAEKLRSGTLFAKEGLVLSL</sequence>
<dbReference type="CDD" id="cd07715">
    <property type="entry name" value="TaR3-like_MBL-fold"/>
    <property type="match status" value="1"/>
</dbReference>
<feature type="domain" description="Metallo-beta-lactamase" evidence="1">
    <location>
        <begin position="37"/>
        <end position="228"/>
    </location>
</feature>
<dbReference type="EMBL" id="LANI01000005">
    <property type="protein sequence ID" value="KKJ77096.1"/>
    <property type="molecule type" value="Genomic_DNA"/>
</dbReference>
<dbReference type="Pfam" id="PF12706">
    <property type="entry name" value="Lactamase_B_2"/>
    <property type="match status" value="1"/>
</dbReference>
<keyword evidence="3" id="KW-1185">Reference proteome</keyword>
<gene>
    <name evidence="2" type="ORF">WH95_08435</name>
</gene>
<organism evidence="2 3">
    <name type="scientific">Kiloniella litopenaei</name>
    <dbReference type="NCBI Taxonomy" id="1549748"/>
    <lineage>
        <taxon>Bacteria</taxon>
        <taxon>Pseudomonadati</taxon>
        <taxon>Pseudomonadota</taxon>
        <taxon>Alphaproteobacteria</taxon>
        <taxon>Rhodospirillales</taxon>
        <taxon>Kiloniellaceae</taxon>
        <taxon>Kiloniella</taxon>
    </lineage>
</organism>
<dbReference type="PANTHER" id="PTHR42663">
    <property type="entry name" value="HYDROLASE C777.06C-RELATED-RELATED"/>
    <property type="match status" value="1"/>
</dbReference>
<dbReference type="STRING" id="1549748.WH95_08435"/>
<comment type="caution">
    <text evidence="2">The sequence shown here is derived from an EMBL/GenBank/DDBJ whole genome shotgun (WGS) entry which is preliminary data.</text>
</comment>
<proteinExistence type="predicted"/>
<dbReference type="Proteomes" id="UP000034491">
    <property type="component" value="Unassembled WGS sequence"/>
</dbReference>
<dbReference type="SUPFAM" id="SSF56281">
    <property type="entry name" value="Metallo-hydrolase/oxidoreductase"/>
    <property type="match status" value="1"/>
</dbReference>
<evidence type="ECO:0000313" key="2">
    <source>
        <dbReference type="EMBL" id="KKJ77096.1"/>
    </source>
</evidence>
<dbReference type="PANTHER" id="PTHR42663:SF4">
    <property type="entry name" value="SLL1036 PROTEIN"/>
    <property type="match status" value="1"/>
</dbReference>
<protein>
    <submittedName>
        <fullName evidence="2">Beta-lactamase</fullName>
    </submittedName>
</protein>
<dbReference type="AlphaFoldDB" id="A0A0M2R5X5"/>
<evidence type="ECO:0000259" key="1">
    <source>
        <dbReference type="SMART" id="SM00849"/>
    </source>
</evidence>
<dbReference type="SMART" id="SM00849">
    <property type="entry name" value="Lactamase_B"/>
    <property type="match status" value="1"/>
</dbReference>
<dbReference type="InterPro" id="IPR001279">
    <property type="entry name" value="Metallo-B-lactamas"/>
</dbReference>
<dbReference type="Gene3D" id="3.60.15.10">
    <property type="entry name" value="Ribonuclease Z/Hydroxyacylglutathione hydrolase-like"/>
    <property type="match status" value="1"/>
</dbReference>
<name>A0A0M2R5X5_9PROT</name>
<dbReference type="PATRIC" id="fig|1549748.8.peg.3699"/>
<evidence type="ECO:0000313" key="3">
    <source>
        <dbReference type="Proteomes" id="UP000034491"/>
    </source>
</evidence>
<reference evidence="2 3" key="1">
    <citation type="submission" date="2015-03" db="EMBL/GenBank/DDBJ databases">
        <title>Genome sequence of Kiloniella sp. P1-1, isolated from the gut microflora of Pacific white shrimp, Penaeus vannamei.</title>
        <authorList>
            <person name="Shao Z."/>
            <person name="Wang L."/>
            <person name="Li X."/>
        </authorList>
    </citation>
    <scope>NUCLEOTIDE SEQUENCE [LARGE SCALE GENOMIC DNA]</scope>
    <source>
        <strain evidence="2 3">P1-1</strain>
    </source>
</reference>
<accession>A0A0M2R5X5</accession>